<comment type="caution">
    <text evidence="2">The sequence shown here is derived from an EMBL/GenBank/DDBJ whole genome shotgun (WGS) entry which is preliminary data.</text>
</comment>
<sequence length="240" mass="27895">MRNWFGIGQAGFSPYHWDHLLCIFLIVFIPVLMYVFRKALRKSGGAKKVLLSGLFISETSFHVWAIYNDMWIVKMYLPLQLCSLSVLLCILLLLWENKRLFAFVYLFGVSGAFQAILTPELFQPAWHFRYIQFFLVHGFIVWTAMYYAIVRGFKISWSTFISSFILLNMFAGFVYLANLFLNSNYMFLRSKPEQASLIDYLGPYPWYIPVLELVALGLGGIMFLTIKEKKTNPLNPDLSI</sequence>
<dbReference type="EMBL" id="JAVDWA010000001">
    <property type="protein sequence ID" value="MDR7071101.1"/>
    <property type="molecule type" value="Genomic_DNA"/>
</dbReference>
<feature type="transmembrane region" description="Helical" evidence="1">
    <location>
        <begin position="15"/>
        <end position="36"/>
    </location>
</feature>
<protein>
    <submittedName>
        <fullName evidence="2">Integral membrane protein (TIGR02206 family)</fullName>
    </submittedName>
</protein>
<evidence type="ECO:0000313" key="2">
    <source>
        <dbReference type="EMBL" id="MDR7071101.1"/>
    </source>
</evidence>
<dbReference type="Proteomes" id="UP001258181">
    <property type="component" value="Unassembled WGS sequence"/>
</dbReference>
<feature type="transmembrane region" description="Helical" evidence="1">
    <location>
        <begin position="48"/>
        <end position="67"/>
    </location>
</feature>
<proteinExistence type="predicted"/>
<accession>A0ABU1TV67</accession>
<keyword evidence="1" id="KW-0812">Transmembrane</keyword>
<feature type="transmembrane region" description="Helical" evidence="1">
    <location>
        <begin position="73"/>
        <end position="93"/>
    </location>
</feature>
<dbReference type="Pfam" id="PF14808">
    <property type="entry name" value="TMEM164"/>
    <property type="match status" value="1"/>
</dbReference>
<keyword evidence="1" id="KW-0472">Membrane</keyword>
<evidence type="ECO:0000256" key="1">
    <source>
        <dbReference type="SAM" id="Phobius"/>
    </source>
</evidence>
<dbReference type="RefSeq" id="WP_310255458.1">
    <property type="nucleotide sequence ID" value="NZ_JAVDWA010000001.1"/>
</dbReference>
<dbReference type="NCBIfam" id="TIGR02206">
    <property type="entry name" value="intg_mem_TP0381"/>
    <property type="match status" value="1"/>
</dbReference>
<feature type="transmembrane region" description="Helical" evidence="1">
    <location>
        <begin position="100"/>
        <end position="118"/>
    </location>
</feature>
<name>A0ABU1TV67_9BACL</name>
<dbReference type="InterPro" id="IPR011737">
    <property type="entry name" value="CHP02206_TP0381"/>
</dbReference>
<feature type="transmembrane region" description="Helical" evidence="1">
    <location>
        <begin position="206"/>
        <end position="226"/>
    </location>
</feature>
<gene>
    <name evidence="2" type="ORF">J2X07_000076</name>
</gene>
<keyword evidence="1" id="KW-1133">Transmembrane helix</keyword>
<keyword evidence="3" id="KW-1185">Reference proteome</keyword>
<reference evidence="2 3" key="1">
    <citation type="submission" date="2023-07" db="EMBL/GenBank/DDBJ databases">
        <title>Sorghum-associated microbial communities from plants grown in Nebraska, USA.</title>
        <authorList>
            <person name="Schachtman D."/>
        </authorList>
    </citation>
    <scope>NUCLEOTIDE SEQUENCE [LARGE SCALE GENOMIC DNA]</scope>
    <source>
        <strain evidence="2 3">BE211</strain>
    </source>
</reference>
<organism evidence="2 3">
    <name type="scientific">Fictibacillus barbaricus</name>
    <dbReference type="NCBI Taxonomy" id="182136"/>
    <lineage>
        <taxon>Bacteria</taxon>
        <taxon>Bacillati</taxon>
        <taxon>Bacillota</taxon>
        <taxon>Bacilli</taxon>
        <taxon>Bacillales</taxon>
        <taxon>Fictibacillaceae</taxon>
        <taxon>Fictibacillus</taxon>
    </lineage>
</organism>
<feature type="transmembrane region" description="Helical" evidence="1">
    <location>
        <begin position="161"/>
        <end position="181"/>
    </location>
</feature>
<evidence type="ECO:0000313" key="3">
    <source>
        <dbReference type="Proteomes" id="UP001258181"/>
    </source>
</evidence>
<feature type="transmembrane region" description="Helical" evidence="1">
    <location>
        <begin position="130"/>
        <end position="149"/>
    </location>
</feature>